<comment type="caution">
    <text evidence="1">The sequence shown here is derived from an EMBL/GenBank/DDBJ whole genome shotgun (WGS) entry which is preliminary data.</text>
</comment>
<protein>
    <submittedName>
        <fullName evidence="1">Uncharacterized protein</fullName>
    </submittedName>
</protein>
<accession>A0A0F9UU27</accession>
<organism evidence="1">
    <name type="scientific">marine sediment metagenome</name>
    <dbReference type="NCBI Taxonomy" id="412755"/>
    <lineage>
        <taxon>unclassified sequences</taxon>
        <taxon>metagenomes</taxon>
        <taxon>ecological metagenomes</taxon>
    </lineage>
</organism>
<gene>
    <name evidence="1" type="ORF">LCGC14_0166210</name>
</gene>
<evidence type="ECO:0000313" key="1">
    <source>
        <dbReference type="EMBL" id="KKN96575.1"/>
    </source>
</evidence>
<proteinExistence type="predicted"/>
<name>A0A0F9UU27_9ZZZZ</name>
<dbReference type="EMBL" id="LAZR01000063">
    <property type="protein sequence ID" value="KKN96575.1"/>
    <property type="molecule type" value="Genomic_DNA"/>
</dbReference>
<sequence length="334" mass="39723">MTDIFDFENLDELERYMLGQSNVNELRGNLFNQFVEYADYKNVEEWNKAVRISESLAIIGWGDHEPLEALRGMFFNGNPMTYFLNKFGEPRFVDAIWSKRKNGYTMEQGRTSYHSSPDDLNLEETILSDYPAKEDIQDIKLKSQRNWIPKNPVWIERDISNCYENSKEVIDSVKNDLQLELNKQMRPEQYGRDVDRIILSCAFSFFDNDHCKSNYIIAESDRKLSSKKAWTELHKMFSKKEINENGYYLRNRYDFGPFRSDTGKVTTTIHFDKEFSELSHEEQRIKISEYFITALTKIGERIRKRKPSYDFDLLLNDFQEIITKWKEKQQLINS</sequence>
<reference evidence="1" key="1">
    <citation type="journal article" date="2015" name="Nature">
        <title>Complex archaea that bridge the gap between prokaryotes and eukaryotes.</title>
        <authorList>
            <person name="Spang A."/>
            <person name="Saw J.H."/>
            <person name="Jorgensen S.L."/>
            <person name="Zaremba-Niedzwiedzka K."/>
            <person name="Martijn J."/>
            <person name="Lind A.E."/>
            <person name="van Eijk R."/>
            <person name="Schleper C."/>
            <person name="Guy L."/>
            <person name="Ettema T.J."/>
        </authorList>
    </citation>
    <scope>NUCLEOTIDE SEQUENCE</scope>
</reference>
<dbReference type="AlphaFoldDB" id="A0A0F9UU27"/>